<accession>A0A382X7D6</accession>
<reference evidence="2" key="1">
    <citation type="submission" date="2018-05" db="EMBL/GenBank/DDBJ databases">
        <authorList>
            <person name="Lanie J.A."/>
            <person name="Ng W.-L."/>
            <person name="Kazmierczak K.M."/>
            <person name="Andrzejewski T.M."/>
            <person name="Davidsen T.M."/>
            <person name="Wayne K.J."/>
            <person name="Tettelin H."/>
            <person name="Glass J.I."/>
            <person name="Rusch D."/>
            <person name="Podicherti R."/>
            <person name="Tsui H.-C.T."/>
            <person name="Winkler M.E."/>
        </authorList>
    </citation>
    <scope>NUCLEOTIDE SEQUENCE</scope>
</reference>
<name>A0A382X7D6_9ZZZZ</name>
<evidence type="ECO:0000313" key="2">
    <source>
        <dbReference type="EMBL" id="SVD66784.1"/>
    </source>
</evidence>
<feature type="compositionally biased region" description="Acidic residues" evidence="1">
    <location>
        <begin position="37"/>
        <end position="50"/>
    </location>
</feature>
<gene>
    <name evidence="2" type="ORF">METZ01_LOCUS419638</name>
</gene>
<evidence type="ECO:0000256" key="1">
    <source>
        <dbReference type="SAM" id="MobiDB-lite"/>
    </source>
</evidence>
<feature type="compositionally biased region" description="Basic and acidic residues" evidence="1">
    <location>
        <begin position="22"/>
        <end position="36"/>
    </location>
</feature>
<feature type="compositionally biased region" description="Basic and acidic residues" evidence="1">
    <location>
        <begin position="89"/>
        <end position="115"/>
    </location>
</feature>
<organism evidence="2">
    <name type="scientific">marine metagenome</name>
    <dbReference type="NCBI Taxonomy" id="408172"/>
    <lineage>
        <taxon>unclassified sequences</taxon>
        <taxon>metagenomes</taxon>
        <taxon>ecological metagenomes</taxon>
    </lineage>
</organism>
<feature type="region of interest" description="Disordered" evidence="1">
    <location>
        <begin position="22"/>
        <end position="127"/>
    </location>
</feature>
<dbReference type="EMBL" id="UINC01165410">
    <property type="protein sequence ID" value="SVD66784.1"/>
    <property type="molecule type" value="Genomic_DNA"/>
</dbReference>
<feature type="non-terminal residue" evidence="2">
    <location>
        <position position="208"/>
    </location>
</feature>
<dbReference type="AlphaFoldDB" id="A0A382X7D6"/>
<sequence>MVSDNLINVIAGLVKREGRIAREDAKKAKEALKSEAEKDEEEDDEDEDPVGDPAPAGKDTATEPEPEGEPDNKPTGPDPALVAQIAAIIKKEIKDEDKAKKEKEVKLSGKKEKIDTTPTMKQEGRMNFREAVRKSITGSPLAEGYESHVLEILNDESIDGPLGYEPFFENGKLYVMKGQEGSAKKALKNSREISKLPKIVGEELSEEE</sequence>
<proteinExistence type="predicted"/>
<protein>
    <submittedName>
        <fullName evidence="2">Uncharacterized protein</fullName>
    </submittedName>
</protein>